<dbReference type="RefSeq" id="WP_135527115.1">
    <property type="nucleotide sequence ID" value="NZ_SRLH01000007.1"/>
</dbReference>
<dbReference type="OrthoDB" id="979487at2"/>
<evidence type="ECO:0000313" key="1">
    <source>
        <dbReference type="EMBL" id="TGD57061.1"/>
    </source>
</evidence>
<dbReference type="InterPro" id="IPR016024">
    <property type="entry name" value="ARM-type_fold"/>
</dbReference>
<proteinExistence type="predicted"/>
<gene>
    <name evidence="1" type="ORF">E4635_12895</name>
</gene>
<accession>A0A4Z0L671</accession>
<keyword evidence="2" id="KW-1185">Reference proteome</keyword>
<name>A0A4Z0L671_9FLAO</name>
<dbReference type="Proteomes" id="UP000297407">
    <property type="component" value="Unassembled WGS sequence"/>
</dbReference>
<organism evidence="1 2">
    <name type="scientific">Flavobacterium humi</name>
    <dbReference type="NCBI Taxonomy" id="2562683"/>
    <lineage>
        <taxon>Bacteria</taxon>
        <taxon>Pseudomonadati</taxon>
        <taxon>Bacteroidota</taxon>
        <taxon>Flavobacteriia</taxon>
        <taxon>Flavobacteriales</taxon>
        <taxon>Flavobacteriaceae</taxon>
        <taxon>Flavobacterium</taxon>
    </lineage>
</organism>
<evidence type="ECO:0000313" key="2">
    <source>
        <dbReference type="Proteomes" id="UP000297407"/>
    </source>
</evidence>
<reference evidence="1 2" key="1">
    <citation type="submission" date="2019-04" db="EMBL/GenBank/DDBJ databases">
        <title>Flavobacterium sp. strain DS2-A Genome sequencing and assembly.</title>
        <authorList>
            <person name="Kim I."/>
        </authorList>
    </citation>
    <scope>NUCLEOTIDE SEQUENCE [LARGE SCALE GENOMIC DNA]</scope>
    <source>
        <strain evidence="1 2">DS2-A</strain>
    </source>
</reference>
<dbReference type="AlphaFoldDB" id="A0A4Z0L671"/>
<sequence>METIFFKRIDSSNASTNCRNGLRDFILQHPEYLGELCAIALDIQYKNHYKGVWILEMIAEKQTELLSDYVDHICSSFVSIKNDSAIRGISRVAFFLGTTTKITLTETQEEKIIEICLDWLIRDERVACKVYAMKTLHHLSRKHPWIKDELHLIIDKDYAEQSAAYKAAAREVLKKKQRS</sequence>
<protein>
    <recommendedName>
        <fullName evidence="3">HEAT repeat domain-containing protein</fullName>
    </recommendedName>
</protein>
<dbReference type="SUPFAM" id="SSF48371">
    <property type="entry name" value="ARM repeat"/>
    <property type="match status" value="1"/>
</dbReference>
<dbReference type="EMBL" id="SRLH01000007">
    <property type="protein sequence ID" value="TGD57061.1"/>
    <property type="molecule type" value="Genomic_DNA"/>
</dbReference>
<evidence type="ECO:0008006" key="3">
    <source>
        <dbReference type="Google" id="ProtNLM"/>
    </source>
</evidence>
<comment type="caution">
    <text evidence="1">The sequence shown here is derived from an EMBL/GenBank/DDBJ whole genome shotgun (WGS) entry which is preliminary data.</text>
</comment>